<keyword evidence="6" id="KW-1185">Reference proteome</keyword>
<keyword evidence="1" id="KW-0805">Transcription regulation</keyword>
<dbReference type="PANTHER" id="PTHR43280:SF2">
    <property type="entry name" value="HTH-TYPE TRANSCRIPTIONAL REGULATOR EXSA"/>
    <property type="match status" value="1"/>
</dbReference>
<gene>
    <name evidence="5" type="ORF">GCM10022216_27430</name>
</gene>
<keyword evidence="2" id="KW-0238">DNA-binding</keyword>
<organism evidence="5 6">
    <name type="scientific">Sphingobacterium kyonggiense</name>
    <dbReference type="NCBI Taxonomy" id="714075"/>
    <lineage>
        <taxon>Bacteria</taxon>
        <taxon>Pseudomonadati</taxon>
        <taxon>Bacteroidota</taxon>
        <taxon>Sphingobacteriia</taxon>
        <taxon>Sphingobacteriales</taxon>
        <taxon>Sphingobacteriaceae</taxon>
        <taxon>Sphingobacterium</taxon>
    </lineage>
</organism>
<sequence>MPYAQTERIDIKEGNIISQHYSHILFFLEVLEVYIHTDLQADYLMEDTSLFLFMMLEGNILFQKSDGTHIAEAKENICYATYNRQGTYSFSLPAGRHRLCYIIPRNEWVTKNIRYYPRLEPFLQQMEQNNLAFGHMPSCRIEKGMERSLDKLFERTVIKDKDLEAVLLRDAKRVLYHYQMAVEKKMTARAYLIKEYMDQNYSDPNLTNKALMDKFYISERTLIDTFKDEFGETPHRYLINLRMKEAKRLLQIEKKTPTEVSVLVGYDNFRSFRTQFVKTFGFPPSEYR</sequence>
<accession>A0ABP7YZT9</accession>
<dbReference type="SUPFAM" id="SSF46689">
    <property type="entry name" value="Homeodomain-like"/>
    <property type="match status" value="1"/>
</dbReference>
<evidence type="ECO:0000313" key="5">
    <source>
        <dbReference type="EMBL" id="GAA4144447.1"/>
    </source>
</evidence>
<dbReference type="PROSITE" id="PS01124">
    <property type="entry name" value="HTH_ARAC_FAMILY_2"/>
    <property type="match status" value="1"/>
</dbReference>
<dbReference type="PANTHER" id="PTHR43280">
    <property type="entry name" value="ARAC-FAMILY TRANSCRIPTIONAL REGULATOR"/>
    <property type="match status" value="1"/>
</dbReference>
<dbReference type="Proteomes" id="UP001500101">
    <property type="component" value="Unassembled WGS sequence"/>
</dbReference>
<dbReference type="InterPro" id="IPR018060">
    <property type="entry name" value="HTH_AraC"/>
</dbReference>
<dbReference type="Gene3D" id="1.10.10.60">
    <property type="entry name" value="Homeodomain-like"/>
    <property type="match status" value="2"/>
</dbReference>
<comment type="caution">
    <text evidence="5">The sequence shown here is derived from an EMBL/GenBank/DDBJ whole genome shotgun (WGS) entry which is preliminary data.</text>
</comment>
<reference evidence="6" key="1">
    <citation type="journal article" date="2019" name="Int. J. Syst. Evol. Microbiol.">
        <title>The Global Catalogue of Microorganisms (GCM) 10K type strain sequencing project: providing services to taxonomists for standard genome sequencing and annotation.</title>
        <authorList>
            <consortium name="The Broad Institute Genomics Platform"/>
            <consortium name="The Broad Institute Genome Sequencing Center for Infectious Disease"/>
            <person name="Wu L."/>
            <person name="Ma J."/>
        </authorList>
    </citation>
    <scope>NUCLEOTIDE SEQUENCE [LARGE SCALE GENOMIC DNA]</scope>
    <source>
        <strain evidence="6">JCM 16704</strain>
    </source>
</reference>
<evidence type="ECO:0000256" key="2">
    <source>
        <dbReference type="ARBA" id="ARBA00023125"/>
    </source>
</evidence>
<dbReference type="SMART" id="SM00342">
    <property type="entry name" value="HTH_ARAC"/>
    <property type="match status" value="1"/>
</dbReference>
<proteinExistence type="predicted"/>
<dbReference type="Pfam" id="PF12833">
    <property type="entry name" value="HTH_18"/>
    <property type="match status" value="1"/>
</dbReference>
<name>A0ABP7YZT9_9SPHI</name>
<feature type="domain" description="HTH araC/xylS-type" evidence="4">
    <location>
        <begin position="191"/>
        <end position="288"/>
    </location>
</feature>
<evidence type="ECO:0000259" key="4">
    <source>
        <dbReference type="PROSITE" id="PS01124"/>
    </source>
</evidence>
<evidence type="ECO:0000256" key="3">
    <source>
        <dbReference type="ARBA" id="ARBA00023163"/>
    </source>
</evidence>
<dbReference type="InterPro" id="IPR009057">
    <property type="entry name" value="Homeodomain-like_sf"/>
</dbReference>
<dbReference type="EMBL" id="BAAAZI010000011">
    <property type="protein sequence ID" value="GAA4144447.1"/>
    <property type="molecule type" value="Genomic_DNA"/>
</dbReference>
<evidence type="ECO:0000313" key="6">
    <source>
        <dbReference type="Proteomes" id="UP001500101"/>
    </source>
</evidence>
<keyword evidence="3" id="KW-0804">Transcription</keyword>
<protein>
    <recommendedName>
        <fullName evidence="4">HTH araC/xylS-type domain-containing protein</fullName>
    </recommendedName>
</protein>
<evidence type="ECO:0000256" key="1">
    <source>
        <dbReference type="ARBA" id="ARBA00023015"/>
    </source>
</evidence>